<dbReference type="Pfam" id="PF05630">
    <property type="entry name" value="NPP1"/>
    <property type="match status" value="1"/>
</dbReference>
<protein>
    <submittedName>
        <fullName evidence="2">NPP1 family protein</fullName>
    </submittedName>
</protein>
<evidence type="ECO:0000256" key="1">
    <source>
        <dbReference type="SAM" id="SignalP"/>
    </source>
</evidence>
<dbReference type="EMBL" id="JBHUJD010000003">
    <property type="protein sequence ID" value="MFD2309525.1"/>
    <property type="molecule type" value="Genomic_DNA"/>
</dbReference>
<dbReference type="PANTHER" id="PTHR33657">
    <property type="entry name" value="DOMAIN PROTEIN, PUTATIVE (AFU_ORTHOLOGUE AFUA_5G00600)-RELATED"/>
    <property type="match status" value="1"/>
</dbReference>
<dbReference type="PANTHER" id="PTHR33657:SF6">
    <property type="entry name" value="SECRETED PROTEIN"/>
    <property type="match status" value="1"/>
</dbReference>
<proteinExistence type="predicted"/>
<dbReference type="RefSeq" id="WP_265721706.1">
    <property type="nucleotide sequence ID" value="NZ_JAPIVK010000014.1"/>
</dbReference>
<evidence type="ECO:0000313" key="2">
    <source>
        <dbReference type="EMBL" id="MFD2309525.1"/>
    </source>
</evidence>
<accession>A0ABW5EA43</accession>
<keyword evidence="1" id="KW-0732">Signal</keyword>
<comment type="caution">
    <text evidence="2">The sequence shown here is derived from an EMBL/GenBank/DDBJ whole genome shotgun (WGS) entry which is preliminary data.</text>
</comment>
<evidence type="ECO:0000313" key="3">
    <source>
        <dbReference type="Proteomes" id="UP001597425"/>
    </source>
</evidence>
<name>A0ABW5EA43_9GAMM</name>
<sequence length="407" mass="44709">MLLKLIIRLTGRFTAMAVLAVAAIAAGQVQASDFYHLDQAVDNNQVLEIAPIFDFDGDGCFPAAGISRDGEQNAGLDTTGSLGGDCRTTDFLNYSNTLHRSQCMQKDGSEYCGHFYALYFEKDQVIAGWDLFGHRHDWEQAAVWTKDGSITHGSVSAHGDMETRALADIPHTGAHIRVVYHKDGASTHAMRFAGSTETAENPYSDFVTPPITSWYQIHGDSKTNAEMRALLNAFDYGSATIPLKDSSFIDNLNRFKPASYPDFFDGEDCEYSSWFSEEDSAGAYCANDRIVVGVECSGSYCDKKRLKCCNLPAVAPQGERWEAEHWISEESPNSWTSDEAVVVGAKCSGRYCDNLKLILLNHSAHPGNWTTPFSEEQGLGQCNKGSYVAGVSCSGRYCDSLSLYCQQ</sequence>
<dbReference type="Proteomes" id="UP001597425">
    <property type="component" value="Unassembled WGS sequence"/>
</dbReference>
<reference evidence="3" key="1">
    <citation type="journal article" date="2019" name="Int. J. Syst. Evol. Microbiol.">
        <title>The Global Catalogue of Microorganisms (GCM) 10K type strain sequencing project: providing services to taxonomists for standard genome sequencing and annotation.</title>
        <authorList>
            <consortium name="The Broad Institute Genomics Platform"/>
            <consortium name="The Broad Institute Genome Sequencing Center for Infectious Disease"/>
            <person name="Wu L."/>
            <person name="Ma J."/>
        </authorList>
    </citation>
    <scope>NUCLEOTIDE SEQUENCE [LARGE SCALE GENOMIC DNA]</scope>
    <source>
        <strain evidence="3">KCTC 12848</strain>
    </source>
</reference>
<feature type="chain" id="PRO_5045537019" evidence="1">
    <location>
        <begin position="32"/>
        <end position="407"/>
    </location>
</feature>
<keyword evidence="3" id="KW-1185">Reference proteome</keyword>
<feature type="signal peptide" evidence="1">
    <location>
        <begin position="1"/>
        <end position="31"/>
    </location>
</feature>
<dbReference type="InterPro" id="IPR008701">
    <property type="entry name" value="NPP1"/>
</dbReference>
<gene>
    <name evidence="2" type="ORF">ACFSKX_03765</name>
</gene>
<organism evidence="2 3">
    <name type="scientific">Microbulbifer halophilus</name>
    <dbReference type="NCBI Taxonomy" id="453963"/>
    <lineage>
        <taxon>Bacteria</taxon>
        <taxon>Pseudomonadati</taxon>
        <taxon>Pseudomonadota</taxon>
        <taxon>Gammaproteobacteria</taxon>
        <taxon>Cellvibrionales</taxon>
        <taxon>Microbulbiferaceae</taxon>
        <taxon>Microbulbifer</taxon>
    </lineage>
</organism>